<proteinExistence type="predicted"/>
<evidence type="ECO:0000256" key="1">
    <source>
        <dbReference type="SAM" id="Phobius"/>
    </source>
</evidence>
<feature type="transmembrane region" description="Helical" evidence="1">
    <location>
        <begin position="45"/>
        <end position="67"/>
    </location>
</feature>
<sequence length="77" mass="8744">MEESAGEFFLGLGIIGIILGLILLIIYIWSIIWSYKDAERRGKPGWLVAIIVAFLAWPIGLLLWLLVRPSNESTYRP</sequence>
<evidence type="ECO:0008006" key="4">
    <source>
        <dbReference type="Google" id="ProtNLM"/>
    </source>
</evidence>
<dbReference type="Proteomes" id="UP001597544">
    <property type="component" value="Unassembled WGS sequence"/>
</dbReference>
<keyword evidence="1" id="KW-0472">Membrane</keyword>
<evidence type="ECO:0000313" key="3">
    <source>
        <dbReference type="Proteomes" id="UP001597544"/>
    </source>
</evidence>
<name>A0ABW5IPL6_9BACT</name>
<reference evidence="3" key="1">
    <citation type="journal article" date="2019" name="Int. J. Syst. Evol. Microbiol.">
        <title>The Global Catalogue of Microorganisms (GCM) 10K type strain sequencing project: providing services to taxonomists for standard genome sequencing and annotation.</title>
        <authorList>
            <consortium name="The Broad Institute Genomics Platform"/>
            <consortium name="The Broad Institute Genome Sequencing Center for Infectious Disease"/>
            <person name="Wu L."/>
            <person name="Ma J."/>
        </authorList>
    </citation>
    <scope>NUCLEOTIDE SEQUENCE [LARGE SCALE GENOMIC DNA]</scope>
    <source>
        <strain evidence="3">KCTC 42498</strain>
    </source>
</reference>
<gene>
    <name evidence="2" type="ORF">ACFSRY_15955</name>
</gene>
<comment type="caution">
    <text evidence="2">The sequence shown here is derived from an EMBL/GenBank/DDBJ whole genome shotgun (WGS) entry which is preliminary data.</text>
</comment>
<accession>A0ABW5IPL6</accession>
<keyword evidence="3" id="KW-1185">Reference proteome</keyword>
<feature type="transmembrane region" description="Helical" evidence="1">
    <location>
        <begin position="12"/>
        <end position="33"/>
    </location>
</feature>
<keyword evidence="1" id="KW-0812">Transmembrane</keyword>
<protein>
    <recommendedName>
        <fullName evidence="4">Cardiolipin synthase N-terminal domain-containing protein</fullName>
    </recommendedName>
</protein>
<organism evidence="2 3">
    <name type="scientific">Pontibacter locisalis</name>
    <dbReference type="NCBI Taxonomy" id="1719035"/>
    <lineage>
        <taxon>Bacteria</taxon>
        <taxon>Pseudomonadati</taxon>
        <taxon>Bacteroidota</taxon>
        <taxon>Cytophagia</taxon>
        <taxon>Cytophagales</taxon>
        <taxon>Hymenobacteraceae</taxon>
        <taxon>Pontibacter</taxon>
    </lineage>
</organism>
<keyword evidence="1" id="KW-1133">Transmembrane helix</keyword>
<evidence type="ECO:0000313" key="2">
    <source>
        <dbReference type="EMBL" id="MFD2515368.1"/>
    </source>
</evidence>
<dbReference type="RefSeq" id="WP_377509954.1">
    <property type="nucleotide sequence ID" value="NZ_JBHULU010000021.1"/>
</dbReference>
<dbReference type="EMBL" id="JBHULU010000021">
    <property type="protein sequence ID" value="MFD2515368.1"/>
    <property type="molecule type" value="Genomic_DNA"/>
</dbReference>